<name>A0ABV0KQF1_9CYAN</name>
<keyword evidence="2" id="KW-1185">Reference proteome</keyword>
<dbReference type="Proteomes" id="UP001476950">
    <property type="component" value="Unassembled WGS sequence"/>
</dbReference>
<gene>
    <name evidence="1" type="ORF">NDI38_18770</name>
</gene>
<evidence type="ECO:0000313" key="1">
    <source>
        <dbReference type="EMBL" id="MEP1060479.1"/>
    </source>
</evidence>
<comment type="caution">
    <text evidence="1">The sequence shown here is derived from an EMBL/GenBank/DDBJ whole genome shotgun (WGS) entry which is preliminary data.</text>
</comment>
<protein>
    <submittedName>
        <fullName evidence="1">Uncharacterized protein</fullName>
    </submittedName>
</protein>
<accession>A0ABV0KQF1</accession>
<dbReference type="EMBL" id="JAMPLM010000018">
    <property type="protein sequence ID" value="MEP1060479.1"/>
    <property type="molecule type" value="Genomic_DNA"/>
</dbReference>
<sequence>MPLNKAQKLLLVAKKSLRVVAGVEADFPNQVVPAVPSVIGIDSVNGFAVVEEVHNASDDLRGILDSGWKG</sequence>
<reference evidence="1 2" key="1">
    <citation type="submission" date="2022-04" db="EMBL/GenBank/DDBJ databases">
        <title>Positive selection, recombination, and allopatry shape intraspecific diversity of widespread and dominant cyanobacteria.</title>
        <authorList>
            <person name="Wei J."/>
            <person name="Shu W."/>
            <person name="Hu C."/>
        </authorList>
    </citation>
    <scope>NUCLEOTIDE SEQUENCE [LARGE SCALE GENOMIC DNA]</scope>
    <source>
        <strain evidence="1 2">AS-A4</strain>
    </source>
</reference>
<evidence type="ECO:0000313" key="2">
    <source>
        <dbReference type="Proteomes" id="UP001476950"/>
    </source>
</evidence>
<proteinExistence type="predicted"/>
<organism evidence="1 2">
    <name type="scientific">Stenomitos frigidus AS-A4</name>
    <dbReference type="NCBI Taxonomy" id="2933935"/>
    <lineage>
        <taxon>Bacteria</taxon>
        <taxon>Bacillati</taxon>
        <taxon>Cyanobacteriota</taxon>
        <taxon>Cyanophyceae</taxon>
        <taxon>Leptolyngbyales</taxon>
        <taxon>Leptolyngbyaceae</taxon>
        <taxon>Stenomitos</taxon>
    </lineage>
</organism>